<dbReference type="CDD" id="cd00120">
    <property type="entry name" value="MADS"/>
    <property type="match status" value="1"/>
</dbReference>
<dbReference type="Gene3D" id="3.40.1810.10">
    <property type="entry name" value="Transcription factor, MADS-box"/>
    <property type="match status" value="1"/>
</dbReference>
<dbReference type="SMART" id="SM00432">
    <property type="entry name" value="MADS"/>
    <property type="match status" value="1"/>
</dbReference>
<dbReference type="GO" id="GO:0003677">
    <property type="term" value="F:DNA binding"/>
    <property type="evidence" value="ECO:0007669"/>
    <property type="project" value="UniProtKB-KW"/>
</dbReference>
<name>A0A4D6D257_CARPA</name>
<dbReference type="SUPFAM" id="SSF55455">
    <property type="entry name" value="SRF-like"/>
    <property type="match status" value="1"/>
</dbReference>
<organism evidence="7">
    <name type="scientific">Carica papaya</name>
    <name type="common">Papaya</name>
    <dbReference type="NCBI Taxonomy" id="3649"/>
    <lineage>
        <taxon>Eukaryota</taxon>
        <taxon>Viridiplantae</taxon>
        <taxon>Streptophyta</taxon>
        <taxon>Embryophyta</taxon>
        <taxon>Tracheophyta</taxon>
        <taxon>Spermatophyta</taxon>
        <taxon>Magnoliopsida</taxon>
        <taxon>eudicotyledons</taxon>
        <taxon>Gunneridae</taxon>
        <taxon>Pentapetalae</taxon>
        <taxon>rosids</taxon>
        <taxon>malvids</taxon>
        <taxon>Brassicales</taxon>
        <taxon>Caricaceae</taxon>
        <taxon>Carica</taxon>
    </lineage>
</organism>
<comment type="subcellular location">
    <subcellularLocation>
        <location evidence="1">Nucleus</location>
    </subcellularLocation>
</comment>
<evidence type="ECO:0000256" key="3">
    <source>
        <dbReference type="ARBA" id="ARBA00023125"/>
    </source>
</evidence>
<keyword evidence="2" id="KW-0805">Transcription regulation</keyword>
<accession>A0A4D6D257</accession>
<feature type="domain" description="MADS-box" evidence="6">
    <location>
        <begin position="9"/>
        <end position="69"/>
    </location>
</feature>
<evidence type="ECO:0000256" key="1">
    <source>
        <dbReference type="ARBA" id="ARBA00004123"/>
    </source>
</evidence>
<dbReference type="PROSITE" id="PS50066">
    <property type="entry name" value="MADS_BOX_2"/>
    <property type="match status" value="1"/>
</dbReference>
<dbReference type="GO" id="GO:0046983">
    <property type="term" value="F:protein dimerization activity"/>
    <property type="evidence" value="ECO:0007669"/>
    <property type="project" value="InterPro"/>
</dbReference>
<protein>
    <submittedName>
        <fullName evidence="7">Floral homeotic protein</fullName>
    </submittedName>
</protein>
<reference evidence="7" key="1">
    <citation type="submission" date="2019-01" db="EMBL/GenBank/DDBJ databases">
        <title>Positional cloning and characterization of the papaya diminutive mutant reveal a truncating mutation in CpMMS19 gene.</title>
        <authorList>
            <person name="Wang Y."/>
            <person name="Singh R."/>
            <person name="Tong E."/>
            <person name="Srinivasan R."/>
            <person name="Sharma A."/>
            <person name="Lin L."/>
            <person name="Manshardt R."/>
            <person name="Chen L.-Y."/>
            <person name="Ming R."/>
            <person name="Yu Q."/>
        </authorList>
    </citation>
    <scope>NUCLEOTIDE SEQUENCE</scope>
    <source>
        <strain evidence="7">Sunup</strain>
    </source>
</reference>
<dbReference type="Pfam" id="PF00319">
    <property type="entry name" value="SRF-TF"/>
    <property type="match status" value="1"/>
</dbReference>
<gene>
    <name evidence="7" type="ORF">evm.model.supercontig_25.13</name>
</gene>
<keyword evidence="5" id="KW-0539">Nucleus</keyword>
<dbReference type="GO" id="GO:0005634">
    <property type="term" value="C:nucleus"/>
    <property type="evidence" value="ECO:0007669"/>
    <property type="project" value="UniProtKB-SubCell"/>
</dbReference>
<evidence type="ECO:0000256" key="2">
    <source>
        <dbReference type="ARBA" id="ARBA00023015"/>
    </source>
</evidence>
<dbReference type="EMBL" id="MK431151">
    <property type="protein sequence ID" value="QBY97806.1"/>
    <property type="molecule type" value="Genomic_DNA"/>
</dbReference>
<dbReference type="InterPro" id="IPR036879">
    <property type="entry name" value="TF_MADSbox_sf"/>
</dbReference>
<dbReference type="AlphaFoldDB" id="A0A4D6D257"/>
<evidence type="ECO:0000313" key="7">
    <source>
        <dbReference type="EMBL" id="QBY97806.1"/>
    </source>
</evidence>
<evidence type="ECO:0000259" key="6">
    <source>
        <dbReference type="PROSITE" id="PS50066"/>
    </source>
</evidence>
<dbReference type="InterPro" id="IPR002100">
    <property type="entry name" value="TF_MADSbox"/>
</dbReference>
<proteinExistence type="predicted"/>
<evidence type="ECO:0000256" key="4">
    <source>
        <dbReference type="ARBA" id="ARBA00023163"/>
    </source>
</evidence>
<sequence length="208" mass="23592">METSIPNPTNKRNRSLQFIANNNARNASWKKRIQTLKLKAHQLATLADVSVSVLCFAPDGKLDTWPENPTEVKQIVMNYKNCVDRDPRQGKGSENVDLSSFLETKKRKIQEEKSEIDGVKEAKSCTSEQRLDELPKSELMNMMGRLDFTLQRLRERRDQLLLDKNNVPLPSDNFAVTGFNDNMGSLQAFCSENEKINNGGSVDEQSKT</sequence>
<keyword evidence="3" id="KW-0238">DNA-binding</keyword>
<keyword evidence="4" id="KW-0804">Transcription</keyword>
<evidence type="ECO:0000256" key="5">
    <source>
        <dbReference type="ARBA" id="ARBA00023242"/>
    </source>
</evidence>